<reference evidence="2" key="2">
    <citation type="journal article" date="2020" name="Microorganisms">
        <title>Osmotic Adaptation and Compatible Solute Biosynthesis of Phototrophic Bacteria as Revealed from Genome Analyses.</title>
        <authorList>
            <person name="Imhoff J.F."/>
            <person name="Rahn T."/>
            <person name="Kunzel S."/>
            <person name="Keller A."/>
            <person name="Neulinger S.C."/>
        </authorList>
    </citation>
    <scope>NUCLEOTIDE SEQUENCE</scope>
    <source>
        <strain evidence="2">DSM 4395</strain>
    </source>
</reference>
<dbReference type="SMART" id="SM00530">
    <property type="entry name" value="HTH_XRE"/>
    <property type="match status" value="1"/>
</dbReference>
<dbReference type="Proteomes" id="UP001296967">
    <property type="component" value="Unassembled WGS sequence"/>
</dbReference>
<feature type="domain" description="HTH cro/C1-type" evidence="1">
    <location>
        <begin position="17"/>
        <end position="71"/>
    </location>
</feature>
<dbReference type="Gene3D" id="1.10.260.40">
    <property type="entry name" value="lambda repressor-like DNA-binding domains"/>
    <property type="match status" value="1"/>
</dbReference>
<evidence type="ECO:0000259" key="1">
    <source>
        <dbReference type="PROSITE" id="PS50943"/>
    </source>
</evidence>
<dbReference type="Pfam" id="PF01381">
    <property type="entry name" value="HTH_3"/>
    <property type="match status" value="1"/>
</dbReference>
<dbReference type="InterPro" id="IPR010982">
    <property type="entry name" value="Lambda_DNA-bd_dom_sf"/>
</dbReference>
<dbReference type="PROSITE" id="PS50943">
    <property type="entry name" value="HTH_CROC1"/>
    <property type="match status" value="1"/>
</dbReference>
<name>A0AAJ0UGQ6_HALSE</name>
<organism evidence="2 3">
    <name type="scientific">Halochromatium salexigens</name>
    <name type="common">Chromatium salexigens</name>
    <dbReference type="NCBI Taxonomy" id="49447"/>
    <lineage>
        <taxon>Bacteria</taxon>
        <taxon>Pseudomonadati</taxon>
        <taxon>Pseudomonadota</taxon>
        <taxon>Gammaproteobacteria</taxon>
        <taxon>Chromatiales</taxon>
        <taxon>Chromatiaceae</taxon>
        <taxon>Halochromatium</taxon>
    </lineage>
</organism>
<evidence type="ECO:0000313" key="2">
    <source>
        <dbReference type="EMBL" id="MBK5930262.1"/>
    </source>
</evidence>
<protein>
    <recommendedName>
        <fullName evidence="1">HTH cro/C1-type domain-containing protein</fullName>
    </recommendedName>
</protein>
<dbReference type="InterPro" id="IPR001387">
    <property type="entry name" value="Cro/C1-type_HTH"/>
</dbReference>
<sequence>MSRPCSRSIEVSPGESVRILRELQELTQKEFATRAGLPLAALVEIESDRSALDIEQAKSFARALKCHPGALVFLGGLRPSFFSA</sequence>
<proteinExistence type="predicted"/>
<dbReference type="AlphaFoldDB" id="A0AAJ0UGQ6"/>
<comment type="caution">
    <text evidence="2">The sequence shown here is derived from an EMBL/GenBank/DDBJ whole genome shotgun (WGS) entry which is preliminary data.</text>
</comment>
<gene>
    <name evidence="2" type="ORF">CCR82_06920</name>
</gene>
<evidence type="ECO:0000313" key="3">
    <source>
        <dbReference type="Proteomes" id="UP001296967"/>
    </source>
</evidence>
<reference evidence="2" key="1">
    <citation type="submission" date="2017-05" db="EMBL/GenBank/DDBJ databases">
        <authorList>
            <person name="Imhoff J.F."/>
            <person name="Rahn T."/>
            <person name="Kuenzel S."/>
            <person name="Neulinger S.C."/>
        </authorList>
    </citation>
    <scope>NUCLEOTIDE SEQUENCE</scope>
    <source>
        <strain evidence="2">DSM 4395</strain>
    </source>
</reference>
<keyword evidence="3" id="KW-1185">Reference proteome</keyword>
<dbReference type="EMBL" id="NHSF01000047">
    <property type="protein sequence ID" value="MBK5930262.1"/>
    <property type="molecule type" value="Genomic_DNA"/>
</dbReference>
<dbReference type="SUPFAM" id="SSF47413">
    <property type="entry name" value="lambda repressor-like DNA-binding domains"/>
    <property type="match status" value="1"/>
</dbReference>
<dbReference type="GO" id="GO:0003677">
    <property type="term" value="F:DNA binding"/>
    <property type="evidence" value="ECO:0007669"/>
    <property type="project" value="InterPro"/>
</dbReference>
<dbReference type="CDD" id="cd00093">
    <property type="entry name" value="HTH_XRE"/>
    <property type="match status" value="1"/>
</dbReference>
<accession>A0AAJ0UGQ6</accession>